<dbReference type="Gene3D" id="2.40.160.100">
    <property type="match status" value="1"/>
</dbReference>
<feature type="signal peptide" evidence="1">
    <location>
        <begin position="1"/>
        <end position="25"/>
    </location>
</feature>
<organism evidence="3 4">
    <name type="scientific">Hydrocarboniphaga effusa AP103</name>
    <dbReference type="NCBI Taxonomy" id="1172194"/>
    <lineage>
        <taxon>Bacteria</taxon>
        <taxon>Pseudomonadati</taxon>
        <taxon>Pseudomonadota</taxon>
        <taxon>Gammaproteobacteria</taxon>
        <taxon>Nevskiales</taxon>
        <taxon>Nevskiaceae</taxon>
        <taxon>Hydrocarboniphaga</taxon>
    </lineage>
</organism>
<dbReference type="InterPro" id="IPR025388">
    <property type="entry name" value="Alginate_export_dom"/>
</dbReference>
<comment type="caution">
    <text evidence="3">The sequence shown here is derived from an EMBL/GenBank/DDBJ whole genome shotgun (WGS) entry which is preliminary data.</text>
</comment>
<dbReference type="RefSeq" id="WP_007186448.1">
    <property type="nucleotide sequence ID" value="NZ_AKGD01000003.1"/>
</dbReference>
<feature type="domain" description="Alginate export" evidence="2">
    <location>
        <begin position="138"/>
        <end position="492"/>
    </location>
</feature>
<reference evidence="3 4" key="1">
    <citation type="journal article" date="2012" name="J. Bacteriol.">
        <title>Genome Sequence of n-Alkane-Degrading Hydrocarboniphaga effusa Strain AP103T (ATCC BAA-332T).</title>
        <authorList>
            <person name="Chang H.K."/>
            <person name="Zylstra G.J."/>
            <person name="Chae J.C."/>
        </authorList>
    </citation>
    <scope>NUCLEOTIDE SEQUENCE [LARGE SCALE GENOMIC DNA]</scope>
    <source>
        <strain evidence="3 4">AP103</strain>
    </source>
</reference>
<evidence type="ECO:0000259" key="2">
    <source>
        <dbReference type="Pfam" id="PF13372"/>
    </source>
</evidence>
<gene>
    <name evidence="3" type="ORF">WQQ_35090</name>
</gene>
<dbReference type="Proteomes" id="UP000003704">
    <property type="component" value="Unassembled WGS sequence"/>
</dbReference>
<dbReference type="Pfam" id="PF13372">
    <property type="entry name" value="Alginate_exp"/>
    <property type="match status" value="1"/>
</dbReference>
<evidence type="ECO:0000313" key="4">
    <source>
        <dbReference type="Proteomes" id="UP000003704"/>
    </source>
</evidence>
<proteinExistence type="predicted"/>
<evidence type="ECO:0000313" key="3">
    <source>
        <dbReference type="EMBL" id="EIT68314.1"/>
    </source>
</evidence>
<name>I7Z908_9GAMM</name>
<dbReference type="STRING" id="1172194.WQQ_35090"/>
<dbReference type="AlphaFoldDB" id="I7Z908"/>
<sequence>MMPSMKSALHGVAAVACVSASGAMAQTDPADSTVARVEKQPYTPAAPAKTSYPAAAAGYGATANGYNPARWVEDWSRMRDPQQRRDFLDRLKYLPLGSDEVYLTLSGELRGRINYTEHLQLSGDAQRQDIYRIFGGADLHLGKHVRLYGELARGVIEGRNIGTPSGSFRNDLFVQQRFIDVNDRFAGLDFGLRYGRQIFIDGPNLLVASRDNNTLLFTVNGTRAWLSSGHLRADFFDFDFNKLGNEGTHDDEIDRDRRFSGVTTGTCLPTTWFGSSKLYLEPFLWRQRQRAVAWGDSRQREERYYGGTRLWGDVGALAIDWTVDHQWGDYGDREIDAWQLLFAQSWRLGRDAGAPRIGAHFDYASGGAYEGGTLGNAGTPYGNNIYYAYGLFLTPTNLIAFAPNFSFAPLPDLRLTLEYQMTWREDTDDAIYRSNGTAYAGTPGSGGSKTGDVARLQAVWTITPRLSMTLRLEHLSADGGLRDNGYRSSDFAAALVNYRF</sequence>
<feature type="chain" id="PRO_5003712863" description="Alginate export domain-containing protein" evidence="1">
    <location>
        <begin position="26"/>
        <end position="500"/>
    </location>
</feature>
<protein>
    <recommendedName>
        <fullName evidence="2">Alginate export domain-containing protein</fullName>
    </recommendedName>
</protein>
<accession>I7Z908</accession>
<dbReference type="InterPro" id="IPR053728">
    <property type="entry name" value="Alginate_Permeability_Chnl"/>
</dbReference>
<dbReference type="EMBL" id="AKGD01000003">
    <property type="protein sequence ID" value="EIT68314.1"/>
    <property type="molecule type" value="Genomic_DNA"/>
</dbReference>
<keyword evidence="4" id="KW-1185">Reference proteome</keyword>
<evidence type="ECO:0000256" key="1">
    <source>
        <dbReference type="SAM" id="SignalP"/>
    </source>
</evidence>
<dbReference type="PROSITE" id="PS51257">
    <property type="entry name" value="PROKAR_LIPOPROTEIN"/>
    <property type="match status" value="1"/>
</dbReference>
<keyword evidence="1" id="KW-0732">Signal</keyword>